<dbReference type="Proteomes" id="UP000033423">
    <property type="component" value="Unassembled WGS sequence"/>
</dbReference>
<sequence length="152" mass="17078">MGMNIAHQVMKWHNGEITFDSRPGDGTTFYIRLSMCNEDMRRFSRLSVDRKSELVSLAFEEHVSTGILLDVSMGGMLGLFKVNAPYPHISSSVMVFLELGANNSIMEINGLVARIEVLEGYKDPEYIKVAVKFTDVLDLKKKECLMKALSVL</sequence>
<comment type="caution">
    <text evidence="1">The sequence shown here is derived from an EMBL/GenBank/DDBJ whole genome shotgun (WGS) entry which is preliminary data.</text>
</comment>
<protein>
    <submittedName>
        <fullName evidence="1">ATP-binding region, ATPase-like domain protein</fullName>
    </submittedName>
</protein>
<dbReference type="SUPFAM" id="SSF141371">
    <property type="entry name" value="PilZ domain-like"/>
    <property type="match status" value="1"/>
</dbReference>
<organism evidence="1 2">
    <name type="scientific">Candidatus Magnetobacterium bavaricum</name>
    <dbReference type="NCBI Taxonomy" id="29290"/>
    <lineage>
        <taxon>Bacteria</taxon>
        <taxon>Pseudomonadati</taxon>
        <taxon>Nitrospirota</taxon>
        <taxon>Thermodesulfovibrionia</taxon>
        <taxon>Thermodesulfovibrionales</taxon>
        <taxon>Candidatus Magnetobacteriaceae</taxon>
        <taxon>Candidatus Magnetobacterium</taxon>
    </lineage>
</organism>
<evidence type="ECO:0000313" key="2">
    <source>
        <dbReference type="Proteomes" id="UP000033423"/>
    </source>
</evidence>
<dbReference type="EMBL" id="LACI01000108">
    <property type="protein sequence ID" value="KJU87571.1"/>
    <property type="molecule type" value="Genomic_DNA"/>
</dbReference>
<dbReference type="Gene3D" id="3.30.565.10">
    <property type="entry name" value="Histidine kinase-like ATPase, C-terminal domain"/>
    <property type="match status" value="1"/>
</dbReference>
<dbReference type="AlphaFoldDB" id="A0A0F3H077"/>
<proteinExistence type="predicted"/>
<evidence type="ECO:0000313" key="1">
    <source>
        <dbReference type="EMBL" id="KJU87571.1"/>
    </source>
</evidence>
<gene>
    <name evidence="1" type="ORF">MBAV_000234</name>
</gene>
<reference evidence="1 2" key="1">
    <citation type="submission" date="2015-02" db="EMBL/GenBank/DDBJ databases">
        <title>Single-cell genomics of uncultivated deep-branching MTB reveals a conserved set of magnetosome genes.</title>
        <authorList>
            <person name="Kolinko S."/>
            <person name="Richter M."/>
            <person name="Glockner F.O."/>
            <person name="Brachmann A."/>
            <person name="Schuler D."/>
        </authorList>
    </citation>
    <scope>NUCLEOTIDE SEQUENCE [LARGE SCALE GENOMIC DNA]</scope>
    <source>
        <strain evidence="1">TM-1</strain>
    </source>
</reference>
<keyword evidence="1" id="KW-0547">Nucleotide-binding</keyword>
<dbReference type="InterPro" id="IPR036890">
    <property type="entry name" value="HATPase_C_sf"/>
</dbReference>
<dbReference type="SUPFAM" id="SSF55874">
    <property type="entry name" value="ATPase domain of HSP90 chaperone/DNA topoisomerase II/histidine kinase"/>
    <property type="match status" value="1"/>
</dbReference>
<keyword evidence="1" id="KW-0067">ATP-binding</keyword>
<keyword evidence="2" id="KW-1185">Reference proteome</keyword>
<dbReference type="Gene3D" id="2.40.10.220">
    <property type="entry name" value="predicted glycosyltransferase like domains"/>
    <property type="match status" value="1"/>
</dbReference>
<accession>A0A0F3H077</accession>
<name>A0A0F3H077_9BACT</name>
<dbReference type="GO" id="GO:0005524">
    <property type="term" value="F:ATP binding"/>
    <property type="evidence" value="ECO:0007669"/>
    <property type="project" value="UniProtKB-KW"/>
</dbReference>